<proteinExistence type="predicted"/>
<dbReference type="Pfam" id="PF06745">
    <property type="entry name" value="ATPase"/>
    <property type="match status" value="1"/>
</dbReference>
<protein>
    <recommendedName>
        <fullName evidence="3">KaiC-like domain-containing protein</fullName>
    </recommendedName>
</protein>
<dbReference type="Proteomes" id="UP001143747">
    <property type="component" value="Unassembled WGS sequence"/>
</dbReference>
<sequence>MPVDIEEIEIIGHKKISTGIIGLDYQLGGGFPEGSIIIIQGSAVSGIEKIAEQFWKADVETTGGDDSWYLISDSSPSVGMTPVDTGEMGDALSEMPGKRYVVDSLSSVIRKEGVDAAISLIINSGGMITQDGGAILFLLYDGVHRPEDEIAVIRYADVYIHLIDERHGNEIERKMEIGKIKNANVPSRLFPYNITEEGIDLSTTARVV</sequence>
<dbReference type="PANTHER" id="PTHR43637">
    <property type="entry name" value="UPF0273 PROTEIN TM_0370"/>
    <property type="match status" value="1"/>
</dbReference>
<name>A0A9Q4PWE9_9EURY</name>
<dbReference type="EMBL" id="JAKELO010000002">
    <property type="protein sequence ID" value="MDE4908995.1"/>
    <property type="molecule type" value="Genomic_DNA"/>
</dbReference>
<organism evidence="4 5">
    <name type="scientific">Methanogenium marinum</name>
    <dbReference type="NCBI Taxonomy" id="348610"/>
    <lineage>
        <taxon>Archaea</taxon>
        <taxon>Methanobacteriati</taxon>
        <taxon>Methanobacteriota</taxon>
        <taxon>Stenosarchaea group</taxon>
        <taxon>Methanomicrobia</taxon>
        <taxon>Methanomicrobiales</taxon>
        <taxon>Methanomicrobiaceae</taxon>
        <taxon>Methanogenium</taxon>
    </lineage>
</organism>
<keyword evidence="1" id="KW-0547">Nucleotide-binding</keyword>
<dbReference type="Gene3D" id="3.40.50.300">
    <property type="entry name" value="P-loop containing nucleotide triphosphate hydrolases"/>
    <property type="match status" value="2"/>
</dbReference>
<comment type="caution">
    <text evidence="4">The sequence shown here is derived from an EMBL/GenBank/DDBJ whole genome shotgun (WGS) entry which is preliminary data.</text>
</comment>
<evidence type="ECO:0000259" key="3">
    <source>
        <dbReference type="Pfam" id="PF06745"/>
    </source>
</evidence>
<dbReference type="AlphaFoldDB" id="A0A9Q4PWE9"/>
<gene>
    <name evidence="4" type="ORF">L0665_10285</name>
</gene>
<dbReference type="InterPro" id="IPR027417">
    <property type="entry name" value="P-loop_NTPase"/>
</dbReference>
<dbReference type="InterPro" id="IPR014774">
    <property type="entry name" value="KaiC-like_dom"/>
</dbReference>
<evidence type="ECO:0000256" key="2">
    <source>
        <dbReference type="ARBA" id="ARBA00022840"/>
    </source>
</evidence>
<dbReference type="RefSeq" id="WP_274925603.1">
    <property type="nucleotide sequence ID" value="NZ_JAKELO010000002.1"/>
</dbReference>
<dbReference type="GO" id="GO:0005524">
    <property type="term" value="F:ATP binding"/>
    <property type="evidence" value="ECO:0007669"/>
    <property type="project" value="UniProtKB-KW"/>
</dbReference>
<reference evidence="4" key="1">
    <citation type="submission" date="2022-01" db="EMBL/GenBank/DDBJ databases">
        <title>Draft genome of Methanogenium marinum DSM 15558.</title>
        <authorList>
            <person name="Chen S.-C."/>
            <person name="You Y.-T."/>
        </authorList>
    </citation>
    <scope>NUCLEOTIDE SEQUENCE</scope>
    <source>
        <strain evidence="4">DSM 15558</strain>
    </source>
</reference>
<evidence type="ECO:0000313" key="5">
    <source>
        <dbReference type="Proteomes" id="UP001143747"/>
    </source>
</evidence>
<keyword evidence="5" id="KW-1185">Reference proteome</keyword>
<dbReference type="SUPFAM" id="SSF52540">
    <property type="entry name" value="P-loop containing nucleoside triphosphate hydrolases"/>
    <property type="match status" value="1"/>
</dbReference>
<feature type="domain" description="KaiC-like" evidence="3">
    <location>
        <begin position="87"/>
        <end position="201"/>
    </location>
</feature>
<accession>A0A9Q4PWE9</accession>
<evidence type="ECO:0000256" key="1">
    <source>
        <dbReference type="ARBA" id="ARBA00022741"/>
    </source>
</evidence>
<evidence type="ECO:0000313" key="4">
    <source>
        <dbReference type="EMBL" id="MDE4908995.1"/>
    </source>
</evidence>
<keyword evidence="2" id="KW-0067">ATP-binding</keyword>
<dbReference type="PANTHER" id="PTHR43637:SF3">
    <property type="entry name" value="FLAGELLA-RELATED PROTEIN H-RELATED"/>
    <property type="match status" value="1"/>
</dbReference>